<sequence length="119" mass="13440">MYNDRVIVKKSPLGGYGVFAKKSFDKGDLIEDCLCVVRYNDDWGSALEDYLFSRKNMSAMPLGFGAIFNHGKDPNARHELTSGLKSMRIFATRPIIAGEEITINYGNAYWLSRAHLKMN</sequence>
<dbReference type="RefSeq" id="YP_001498009.1">
    <property type="nucleotide sequence ID" value="NC_009898.1"/>
</dbReference>
<protein>
    <submittedName>
        <fullName evidence="2">Uncharacterized protein B813L</fullName>
    </submittedName>
</protein>
<dbReference type="PROSITE" id="PS50280">
    <property type="entry name" value="SET"/>
    <property type="match status" value="1"/>
</dbReference>
<gene>
    <name evidence="2" type="primary">B813L</name>
    <name evidence="2" type="ORF">NY2A_B813L</name>
</gene>
<dbReference type="Pfam" id="PF00856">
    <property type="entry name" value="SET"/>
    <property type="match status" value="1"/>
</dbReference>
<name>A7IXY8_PBCVN</name>
<organism evidence="2 3">
    <name type="scientific">Paramecium bursaria Chlorella virus NY2A</name>
    <name type="common">PBCV-NY2A</name>
    <dbReference type="NCBI Taxonomy" id="46021"/>
    <lineage>
        <taxon>Viruses</taxon>
        <taxon>Varidnaviria</taxon>
        <taxon>Bamfordvirae</taxon>
        <taxon>Nucleocytoviricota</taxon>
        <taxon>Megaviricetes</taxon>
        <taxon>Algavirales</taxon>
        <taxon>Phycodnaviridae</taxon>
        <taxon>Chlorovirus</taxon>
        <taxon>Chlorovirus americanus</taxon>
    </lineage>
</organism>
<dbReference type="InterPro" id="IPR001214">
    <property type="entry name" value="SET_dom"/>
</dbReference>
<proteinExistence type="predicted"/>
<dbReference type="Gene3D" id="2.170.270.10">
    <property type="entry name" value="SET domain"/>
    <property type="match status" value="1"/>
</dbReference>
<accession>A7IXY8</accession>
<evidence type="ECO:0000313" key="2">
    <source>
        <dbReference type="EMBL" id="ABT15212.1"/>
    </source>
</evidence>
<dbReference type="SUPFAM" id="SSF82199">
    <property type="entry name" value="SET domain"/>
    <property type="match status" value="1"/>
</dbReference>
<dbReference type="Proteomes" id="UP000202419">
    <property type="component" value="Segment"/>
</dbReference>
<dbReference type="GO" id="GO:0062122">
    <property type="term" value="F:histone H3K37 methyltransferase activity"/>
    <property type="evidence" value="ECO:0007669"/>
    <property type="project" value="InterPro"/>
</dbReference>
<dbReference type="CDD" id="cd10540">
    <property type="entry name" value="SET_SpSet7-like"/>
    <property type="match status" value="1"/>
</dbReference>
<dbReference type="KEGG" id="vg:5659127"/>
<organismHost>
    <name type="scientific">Chlorella</name>
    <dbReference type="NCBI Taxonomy" id="3071"/>
</organismHost>
<evidence type="ECO:0000259" key="1">
    <source>
        <dbReference type="PROSITE" id="PS50280"/>
    </source>
</evidence>
<dbReference type="InterPro" id="IPR046341">
    <property type="entry name" value="SET_dom_sf"/>
</dbReference>
<dbReference type="OrthoDB" id="17440at10239"/>
<dbReference type="EMBL" id="DQ491002">
    <property type="protein sequence ID" value="ABT15212.1"/>
    <property type="molecule type" value="Genomic_DNA"/>
</dbReference>
<feature type="domain" description="SET" evidence="1">
    <location>
        <begin position="4"/>
        <end position="106"/>
    </location>
</feature>
<dbReference type="InterPro" id="IPR009207">
    <property type="entry name" value="SET7_MeTrfase"/>
</dbReference>
<dbReference type="GeneID" id="5659127"/>
<keyword evidence="3" id="KW-1185">Reference proteome</keyword>
<evidence type="ECO:0000313" key="3">
    <source>
        <dbReference type="Proteomes" id="UP000202419"/>
    </source>
</evidence>
<reference evidence="2 3" key="1">
    <citation type="journal article" date="2007" name="Virology">
        <title>Sequence and annotation of the 369-kb NY-2A and the 345-kb AR158 viruses that infect Chlorella NC64A.</title>
        <authorList>
            <person name="Fitzgerald L.A."/>
            <person name="Graves M.V."/>
            <person name="Li X."/>
            <person name="Feldblyum T."/>
            <person name="Nierman W.C."/>
            <person name="Van Etten J.L."/>
        </authorList>
    </citation>
    <scope>NUCLEOTIDE SEQUENCE [LARGE SCALE GENOMIC DNA]</scope>
    <source>
        <strain evidence="2 3">NY-2A</strain>
    </source>
</reference>
<dbReference type="PIRSF" id="PIRSF022536">
    <property type="entry name" value="A612L_SET"/>
    <property type="match status" value="1"/>
</dbReference>
<dbReference type="SMART" id="SM00317">
    <property type="entry name" value="SET"/>
    <property type="match status" value="1"/>
</dbReference>